<evidence type="ECO:0000313" key="1">
    <source>
        <dbReference type="EMBL" id="BBO72711.1"/>
    </source>
</evidence>
<dbReference type="AlphaFoldDB" id="A0A5K7YZV2"/>
<proteinExistence type="predicted"/>
<organism evidence="1 2">
    <name type="scientific">Desulfosarcina widdelii</name>
    <dbReference type="NCBI Taxonomy" id="947919"/>
    <lineage>
        <taxon>Bacteria</taxon>
        <taxon>Pseudomonadati</taxon>
        <taxon>Thermodesulfobacteriota</taxon>
        <taxon>Desulfobacteria</taxon>
        <taxon>Desulfobacterales</taxon>
        <taxon>Desulfosarcinaceae</taxon>
        <taxon>Desulfosarcina</taxon>
    </lineage>
</organism>
<keyword evidence="2" id="KW-1185">Reference proteome</keyword>
<protein>
    <recommendedName>
        <fullName evidence="3">Lipoprotein</fullName>
    </recommendedName>
</protein>
<evidence type="ECO:0008006" key="3">
    <source>
        <dbReference type="Google" id="ProtNLM"/>
    </source>
</evidence>
<accession>A0A5K7YZV2</accession>
<dbReference type="PROSITE" id="PS51257">
    <property type="entry name" value="PROKAR_LIPOPROTEIN"/>
    <property type="match status" value="1"/>
</dbReference>
<dbReference type="EMBL" id="AP021875">
    <property type="protein sequence ID" value="BBO72711.1"/>
    <property type="molecule type" value="Genomic_DNA"/>
</dbReference>
<dbReference type="RefSeq" id="WP_155301892.1">
    <property type="nucleotide sequence ID" value="NZ_AP021875.1"/>
</dbReference>
<dbReference type="Proteomes" id="UP000427769">
    <property type="component" value="Chromosome"/>
</dbReference>
<dbReference type="KEGG" id="dwd:DSCW_01280"/>
<evidence type="ECO:0000313" key="2">
    <source>
        <dbReference type="Proteomes" id="UP000427769"/>
    </source>
</evidence>
<sequence>MLEDIYKPTVSFKKNLVFFLVIFVSSMITGCGKDASDHRSELIESIENKFENVYHCDDIESYKIDKNEQVIYPEMSFRDKGNNKIIISHNSLKNNSKKIVFNGKSYNISKSSFLFWEKIEIFPSSYDQSDFQYFKCNNQGCRLIDPNNDHTSSVNFFATLLIGAVFGFDAGDGAAGELITKYEMRILIPDDIKAITMQVNLGNHV</sequence>
<name>A0A5K7YZV2_9BACT</name>
<reference evidence="1 2" key="1">
    <citation type="submission" date="2019-11" db="EMBL/GenBank/DDBJ databases">
        <title>Comparative genomics of hydrocarbon-degrading Desulfosarcina strains.</title>
        <authorList>
            <person name="Watanabe M."/>
            <person name="Kojima H."/>
            <person name="Fukui M."/>
        </authorList>
    </citation>
    <scope>NUCLEOTIDE SEQUENCE [LARGE SCALE GENOMIC DNA]</scope>
    <source>
        <strain evidence="1 2">PP31</strain>
    </source>
</reference>
<gene>
    <name evidence="1" type="ORF">DSCW_01280</name>
</gene>